<dbReference type="Gene3D" id="3.40.50.300">
    <property type="entry name" value="P-loop containing nucleotide triphosphate hydrolases"/>
    <property type="match status" value="1"/>
</dbReference>
<dbReference type="OrthoDB" id="2685508at2759"/>
<proteinExistence type="predicted"/>
<dbReference type="AlphaFoldDB" id="A0A0C9Y1P8"/>
<feature type="non-terminal residue" evidence="1">
    <location>
        <position position="1"/>
    </location>
</feature>
<evidence type="ECO:0000313" key="2">
    <source>
        <dbReference type="Proteomes" id="UP000054018"/>
    </source>
</evidence>
<organism evidence="1 2">
    <name type="scientific">Pisolithus microcarpus 441</name>
    <dbReference type="NCBI Taxonomy" id="765257"/>
    <lineage>
        <taxon>Eukaryota</taxon>
        <taxon>Fungi</taxon>
        <taxon>Dikarya</taxon>
        <taxon>Basidiomycota</taxon>
        <taxon>Agaricomycotina</taxon>
        <taxon>Agaricomycetes</taxon>
        <taxon>Agaricomycetidae</taxon>
        <taxon>Boletales</taxon>
        <taxon>Sclerodermatineae</taxon>
        <taxon>Pisolithaceae</taxon>
        <taxon>Pisolithus</taxon>
    </lineage>
</organism>
<sequence>DPLDELLRPPQGETEEDRVIRLAQEAEARRRSQAIDESIKAERIEQKKKSVVRLLLLGQSESGAS</sequence>
<dbReference type="InterPro" id="IPR027417">
    <property type="entry name" value="P-loop_NTPase"/>
</dbReference>
<accession>A0A0C9Y1P8</accession>
<dbReference type="EMBL" id="KN834295">
    <property type="protein sequence ID" value="KIK11121.1"/>
    <property type="molecule type" value="Genomic_DNA"/>
</dbReference>
<keyword evidence="2" id="KW-1185">Reference proteome</keyword>
<dbReference type="HOGENOM" id="CLU_183920_0_0_1"/>
<name>A0A0C9Y1P8_9AGAM</name>
<dbReference type="STRING" id="765257.A0A0C9Y1P8"/>
<evidence type="ECO:0000313" key="1">
    <source>
        <dbReference type="EMBL" id="KIK11121.1"/>
    </source>
</evidence>
<feature type="non-terminal residue" evidence="1">
    <location>
        <position position="65"/>
    </location>
</feature>
<reference evidence="2" key="2">
    <citation type="submission" date="2015-01" db="EMBL/GenBank/DDBJ databases">
        <title>Evolutionary Origins and Diversification of the Mycorrhizal Mutualists.</title>
        <authorList>
            <consortium name="DOE Joint Genome Institute"/>
            <consortium name="Mycorrhizal Genomics Consortium"/>
            <person name="Kohler A."/>
            <person name="Kuo A."/>
            <person name="Nagy L.G."/>
            <person name="Floudas D."/>
            <person name="Copeland A."/>
            <person name="Barry K.W."/>
            <person name="Cichocki N."/>
            <person name="Veneault-Fourrey C."/>
            <person name="LaButti K."/>
            <person name="Lindquist E.A."/>
            <person name="Lipzen A."/>
            <person name="Lundell T."/>
            <person name="Morin E."/>
            <person name="Murat C."/>
            <person name="Riley R."/>
            <person name="Ohm R."/>
            <person name="Sun H."/>
            <person name="Tunlid A."/>
            <person name="Henrissat B."/>
            <person name="Grigoriev I.V."/>
            <person name="Hibbett D.S."/>
            <person name="Martin F."/>
        </authorList>
    </citation>
    <scope>NUCLEOTIDE SEQUENCE [LARGE SCALE GENOMIC DNA]</scope>
    <source>
        <strain evidence="2">441</strain>
    </source>
</reference>
<gene>
    <name evidence="1" type="ORF">PISMIDRAFT_59810</name>
</gene>
<protein>
    <submittedName>
        <fullName evidence="1">Uncharacterized protein</fullName>
    </submittedName>
</protein>
<reference evidence="1 2" key="1">
    <citation type="submission" date="2014-04" db="EMBL/GenBank/DDBJ databases">
        <authorList>
            <consortium name="DOE Joint Genome Institute"/>
            <person name="Kuo A."/>
            <person name="Kohler A."/>
            <person name="Costa M.D."/>
            <person name="Nagy L.G."/>
            <person name="Floudas D."/>
            <person name="Copeland A."/>
            <person name="Barry K.W."/>
            <person name="Cichocki N."/>
            <person name="Veneault-Fourrey C."/>
            <person name="LaButti K."/>
            <person name="Lindquist E.A."/>
            <person name="Lipzen A."/>
            <person name="Lundell T."/>
            <person name="Morin E."/>
            <person name="Murat C."/>
            <person name="Sun H."/>
            <person name="Tunlid A."/>
            <person name="Henrissat B."/>
            <person name="Grigoriev I.V."/>
            <person name="Hibbett D.S."/>
            <person name="Martin F."/>
            <person name="Nordberg H.P."/>
            <person name="Cantor M.N."/>
            <person name="Hua S.X."/>
        </authorList>
    </citation>
    <scope>NUCLEOTIDE SEQUENCE [LARGE SCALE GENOMIC DNA]</scope>
    <source>
        <strain evidence="1 2">441</strain>
    </source>
</reference>
<dbReference type="Proteomes" id="UP000054018">
    <property type="component" value="Unassembled WGS sequence"/>
</dbReference>